<evidence type="ECO:0000256" key="1">
    <source>
        <dbReference type="SAM" id="SignalP"/>
    </source>
</evidence>
<accession>A0A7I7QMH0</accession>
<reference evidence="2 3" key="1">
    <citation type="journal article" date="2019" name="Emerg. Microbes Infect.">
        <title>Comprehensive subspecies identification of 175 nontuberculous mycobacteria species based on 7547 genomic profiles.</title>
        <authorList>
            <person name="Matsumoto Y."/>
            <person name="Kinjo T."/>
            <person name="Motooka D."/>
            <person name="Nabeya D."/>
            <person name="Jung N."/>
            <person name="Uechi K."/>
            <person name="Horii T."/>
            <person name="Iida T."/>
            <person name="Fujita J."/>
            <person name="Nakamura S."/>
        </authorList>
    </citation>
    <scope>NUCLEOTIDE SEQUENCE [LARGE SCALE GENOMIC DNA]</scope>
    <source>
        <strain evidence="2 3">JCM 17899</strain>
    </source>
</reference>
<dbReference type="RefSeq" id="WP_163794979.1">
    <property type="nucleotide sequence ID" value="NZ_AP022588.1"/>
</dbReference>
<dbReference type="Proteomes" id="UP000467193">
    <property type="component" value="Chromosome"/>
</dbReference>
<evidence type="ECO:0008006" key="4">
    <source>
        <dbReference type="Google" id="ProtNLM"/>
    </source>
</evidence>
<dbReference type="EMBL" id="AP022588">
    <property type="protein sequence ID" value="BBY27187.1"/>
    <property type="molecule type" value="Genomic_DNA"/>
</dbReference>
<name>A0A7I7QMH0_9MYCO</name>
<protein>
    <recommendedName>
        <fullName evidence="4">Intersectin-EH binding protein Ibp1</fullName>
    </recommendedName>
</protein>
<sequence length="87" mass="8603">MLSRRIATIGSAGLMGIGALVASVGVATSPVATAAPCAQFIQPLNPFLQTCGIPNDPPKVRGASPGAGAIIACRNEPGCLSYVVNGP</sequence>
<proteinExistence type="predicted"/>
<keyword evidence="1" id="KW-0732">Signal</keyword>
<feature type="signal peptide" evidence="1">
    <location>
        <begin position="1"/>
        <end position="34"/>
    </location>
</feature>
<evidence type="ECO:0000313" key="3">
    <source>
        <dbReference type="Proteomes" id="UP000467193"/>
    </source>
</evidence>
<organism evidence="2 3">
    <name type="scientific">Mycolicibacterium sediminis</name>
    <dbReference type="NCBI Taxonomy" id="1286180"/>
    <lineage>
        <taxon>Bacteria</taxon>
        <taxon>Bacillati</taxon>
        <taxon>Actinomycetota</taxon>
        <taxon>Actinomycetes</taxon>
        <taxon>Mycobacteriales</taxon>
        <taxon>Mycobacteriaceae</taxon>
        <taxon>Mycolicibacterium</taxon>
    </lineage>
</organism>
<gene>
    <name evidence="2" type="ORF">MSEDJ_12830</name>
</gene>
<evidence type="ECO:0000313" key="2">
    <source>
        <dbReference type="EMBL" id="BBY27187.1"/>
    </source>
</evidence>
<dbReference type="KEGG" id="msei:MSEDJ_12830"/>
<keyword evidence="3" id="KW-1185">Reference proteome</keyword>
<dbReference type="AlphaFoldDB" id="A0A7I7QMH0"/>
<feature type="chain" id="PRO_5029844081" description="Intersectin-EH binding protein Ibp1" evidence="1">
    <location>
        <begin position="35"/>
        <end position="87"/>
    </location>
</feature>